<reference evidence="2 3" key="1">
    <citation type="submission" date="2017-05" db="EMBL/GenBank/DDBJ databases">
        <title>Vagococcus spp. assemblies.</title>
        <authorList>
            <person name="Gulvik C.A."/>
        </authorList>
    </citation>
    <scope>NUCLEOTIDE SEQUENCE [LARGE SCALE GENOMIC DNA]</scope>
    <source>
        <strain evidence="2 3">LMG 24798</strain>
    </source>
</reference>
<dbReference type="PANTHER" id="PTHR37806">
    <property type="entry name" value="LMO0724 PROTEIN"/>
    <property type="match status" value="1"/>
</dbReference>
<keyword evidence="3" id="KW-1185">Reference proteome</keyword>
<dbReference type="Proteomes" id="UP000286773">
    <property type="component" value="Unassembled WGS sequence"/>
</dbReference>
<dbReference type="EMBL" id="NGKC01000009">
    <property type="protein sequence ID" value="RSU11180.1"/>
    <property type="molecule type" value="Genomic_DNA"/>
</dbReference>
<proteinExistence type="predicted"/>
<accession>A0A430AT03</accession>
<organism evidence="2 3">
    <name type="scientific">Vagococcus acidifermentans</name>
    <dbReference type="NCBI Taxonomy" id="564710"/>
    <lineage>
        <taxon>Bacteria</taxon>
        <taxon>Bacillati</taxon>
        <taxon>Bacillota</taxon>
        <taxon>Bacilli</taxon>
        <taxon>Lactobacillales</taxon>
        <taxon>Enterococcaceae</taxon>
        <taxon>Vagococcus</taxon>
    </lineage>
</organism>
<evidence type="ECO:0000313" key="2">
    <source>
        <dbReference type="EMBL" id="RSU11180.1"/>
    </source>
</evidence>
<feature type="domain" description="Peptidase C39-like" evidence="1">
    <location>
        <begin position="65"/>
        <end position="228"/>
    </location>
</feature>
<comment type="caution">
    <text evidence="2">The sequence shown here is derived from an EMBL/GenBank/DDBJ whole genome shotgun (WGS) entry which is preliminary data.</text>
</comment>
<sequence>MCFMKEAFIPVIINKKTTLAIFTGCLLFLPLEAFFMASRPAEDTEQTVAASKMTTEKIIKDSVQLDVPLLDQMSEPPLYNGCEVTSLAMLLNYCGLPVTKNELAEAIPKQPLYDTEGLYGNPHVGFVGDITGVQPGYFVYAEPVFELAQTYETDQLEFVNLTGENFSELAYYLSSGSPIWVIITVTYQVTNDMTLWETADGDVAVSMNEHSAVITGYDDSFVYLNDPYGQEVKADKDDFIASWKQFGSQAIAVNQTNKSQEK</sequence>
<evidence type="ECO:0000313" key="3">
    <source>
        <dbReference type="Proteomes" id="UP000286773"/>
    </source>
</evidence>
<dbReference type="InterPro" id="IPR016997">
    <property type="entry name" value="UCP032442"/>
</dbReference>
<dbReference type="PANTHER" id="PTHR37806:SF1">
    <property type="entry name" value="PEPTIDASE C39-LIKE DOMAIN-CONTAINING PROTEIN"/>
    <property type="match status" value="1"/>
</dbReference>
<name>A0A430AT03_9ENTE</name>
<dbReference type="OrthoDB" id="1164310at2"/>
<dbReference type="InterPro" id="IPR039564">
    <property type="entry name" value="Peptidase_C39-like"/>
</dbReference>
<dbReference type="AlphaFoldDB" id="A0A430AT03"/>
<gene>
    <name evidence="2" type="ORF">CBF27_08755</name>
</gene>
<dbReference type="Gene3D" id="3.90.70.10">
    <property type="entry name" value="Cysteine proteinases"/>
    <property type="match status" value="1"/>
</dbReference>
<protein>
    <recommendedName>
        <fullName evidence="1">Peptidase C39-like domain-containing protein</fullName>
    </recommendedName>
</protein>
<dbReference type="Pfam" id="PF13529">
    <property type="entry name" value="Peptidase_C39_2"/>
    <property type="match status" value="1"/>
</dbReference>
<dbReference type="PIRSF" id="PIRSF032442">
    <property type="entry name" value="UCP032442"/>
    <property type="match status" value="1"/>
</dbReference>
<evidence type="ECO:0000259" key="1">
    <source>
        <dbReference type="Pfam" id="PF13529"/>
    </source>
</evidence>